<keyword evidence="2" id="KW-1185">Reference proteome</keyword>
<name>T1GDP2_MEGSC</name>
<dbReference type="EnsemblMetazoa" id="MESCA001433-RA">
    <property type="protein sequence ID" value="MESCA001433-PA"/>
    <property type="gene ID" value="MESCA001433"/>
</dbReference>
<sequence length="71" mass="8113">MSTGVAKTSKEFLPRVIKELDARSSNLHQVFIVTSKESSNFHLLLQLSRNFEEKYSLPTPKGTETFTDHNM</sequence>
<evidence type="ECO:0000313" key="1">
    <source>
        <dbReference type="EnsemblMetazoa" id="MESCA001433-PA"/>
    </source>
</evidence>
<dbReference type="HOGENOM" id="CLU_2742942_0_0_1"/>
<dbReference type="EMBL" id="CAQQ02058978">
    <property type="status" value="NOT_ANNOTATED_CDS"/>
    <property type="molecule type" value="Genomic_DNA"/>
</dbReference>
<dbReference type="EMBL" id="CAQQ02058977">
    <property type="status" value="NOT_ANNOTATED_CDS"/>
    <property type="molecule type" value="Genomic_DNA"/>
</dbReference>
<proteinExistence type="predicted"/>
<evidence type="ECO:0000313" key="2">
    <source>
        <dbReference type="Proteomes" id="UP000015102"/>
    </source>
</evidence>
<organism evidence="1 2">
    <name type="scientific">Megaselia scalaris</name>
    <name type="common">Humpbacked fly</name>
    <name type="synonym">Phora scalaris</name>
    <dbReference type="NCBI Taxonomy" id="36166"/>
    <lineage>
        <taxon>Eukaryota</taxon>
        <taxon>Metazoa</taxon>
        <taxon>Ecdysozoa</taxon>
        <taxon>Arthropoda</taxon>
        <taxon>Hexapoda</taxon>
        <taxon>Insecta</taxon>
        <taxon>Pterygota</taxon>
        <taxon>Neoptera</taxon>
        <taxon>Endopterygota</taxon>
        <taxon>Diptera</taxon>
        <taxon>Brachycera</taxon>
        <taxon>Muscomorpha</taxon>
        <taxon>Platypezoidea</taxon>
        <taxon>Phoridae</taxon>
        <taxon>Megaseliini</taxon>
        <taxon>Megaselia</taxon>
    </lineage>
</organism>
<dbReference type="Proteomes" id="UP000015102">
    <property type="component" value="Unassembled WGS sequence"/>
</dbReference>
<protein>
    <submittedName>
        <fullName evidence="1">Uncharacterized protein</fullName>
    </submittedName>
</protein>
<accession>T1GDP2</accession>
<dbReference type="AlphaFoldDB" id="T1GDP2"/>
<reference evidence="2" key="1">
    <citation type="submission" date="2013-02" db="EMBL/GenBank/DDBJ databases">
        <authorList>
            <person name="Hughes D."/>
        </authorList>
    </citation>
    <scope>NUCLEOTIDE SEQUENCE</scope>
    <source>
        <strain>Durham</strain>
        <strain evidence="2">NC isolate 2 -- Noor lab</strain>
    </source>
</reference>
<reference evidence="1" key="2">
    <citation type="submission" date="2015-06" db="UniProtKB">
        <authorList>
            <consortium name="EnsemblMetazoa"/>
        </authorList>
    </citation>
    <scope>IDENTIFICATION</scope>
</reference>